<dbReference type="SUPFAM" id="SSF56112">
    <property type="entry name" value="Protein kinase-like (PK-like)"/>
    <property type="match status" value="1"/>
</dbReference>
<dbReference type="PATRIC" id="fig|230361.4.peg.520"/>
<dbReference type="Gene3D" id="1.10.510.10">
    <property type="entry name" value="Transferase(Phosphotransferase) domain 1"/>
    <property type="match status" value="1"/>
</dbReference>
<dbReference type="EMBL" id="CP011266">
    <property type="protein sequence ID" value="ALT68297.1"/>
    <property type="molecule type" value="Genomic_DNA"/>
</dbReference>
<keyword evidence="5" id="KW-1185">Reference proteome</keyword>
<dbReference type="InterPro" id="IPR050154">
    <property type="entry name" value="UbiB_kinase"/>
</dbReference>
<dbReference type="InterPro" id="IPR011009">
    <property type="entry name" value="Kinase-like_dom_sf"/>
</dbReference>
<dbReference type="PANTHER" id="PTHR10566">
    <property type="entry name" value="CHAPERONE-ACTIVITY OF BC1 COMPLEX CABC1 -RELATED"/>
    <property type="match status" value="1"/>
</dbReference>
<evidence type="ECO:0000256" key="2">
    <source>
        <dbReference type="SAM" id="Phobius"/>
    </source>
</evidence>
<keyword evidence="2" id="KW-0812">Transmembrane</keyword>
<feature type="transmembrane region" description="Helical" evidence="2">
    <location>
        <begin position="526"/>
        <end position="549"/>
    </location>
</feature>
<organism evidence="4 5">
    <name type="scientific">Methanobrevibacter millerae</name>
    <dbReference type="NCBI Taxonomy" id="230361"/>
    <lineage>
        <taxon>Archaea</taxon>
        <taxon>Methanobacteriati</taxon>
        <taxon>Methanobacteriota</taxon>
        <taxon>Methanomada group</taxon>
        <taxon>Methanobacteria</taxon>
        <taxon>Methanobacteriales</taxon>
        <taxon>Methanobacteriaceae</taxon>
        <taxon>Methanobrevibacter</taxon>
    </lineage>
</organism>
<evidence type="ECO:0000313" key="5">
    <source>
        <dbReference type="Proteomes" id="UP000067738"/>
    </source>
</evidence>
<evidence type="ECO:0000256" key="1">
    <source>
        <dbReference type="ARBA" id="ARBA00009670"/>
    </source>
</evidence>
<gene>
    <name evidence="4" type="primary">ubiB2</name>
    <name evidence="4" type="ORF">sm9_0497</name>
</gene>
<dbReference type="Proteomes" id="UP000067738">
    <property type="component" value="Chromosome"/>
</dbReference>
<dbReference type="InterPro" id="IPR004147">
    <property type="entry name" value="ABC1_dom"/>
</dbReference>
<dbReference type="KEGG" id="mmil:sm9_0497"/>
<accession>A0A0U3DPB7</accession>
<protein>
    <submittedName>
        <fullName evidence="4">2-polyprenylphenol 6-hydroxylase UbiB2</fullName>
    </submittedName>
</protein>
<dbReference type="Pfam" id="PF03109">
    <property type="entry name" value="ABC1"/>
    <property type="match status" value="1"/>
</dbReference>
<comment type="similarity">
    <text evidence="1">Belongs to the protein kinase superfamily. ADCK protein kinase family.</text>
</comment>
<reference evidence="4 5" key="1">
    <citation type="submission" date="2015-04" db="EMBL/GenBank/DDBJ databases">
        <title>The complete genome sequence of the rumen methanogen Methanobrevibacter millerae SM9.</title>
        <authorList>
            <person name="Leahy S.C."/>
            <person name="Kelly W.J."/>
            <person name="Pacheco D.M."/>
            <person name="Li D."/>
            <person name="Altermann E."/>
            <person name="Attwood G.T."/>
        </authorList>
    </citation>
    <scope>NUCLEOTIDE SEQUENCE [LARGE SCALE GENOMIC DNA]</scope>
    <source>
        <strain evidence="4 5">SM9</strain>
    </source>
</reference>
<keyword evidence="2" id="KW-1133">Transmembrane helix</keyword>
<feature type="domain" description="ABC1 atypical kinase-like" evidence="3">
    <location>
        <begin position="99"/>
        <end position="344"/>
    </location>
</feature>
<dbReference type="PANTHER" id="PTHR10566:SF113">
    <property type="entry name" value="PROTEIN ACTIVITY OF BC1 COMPLEX KINASE 7, CHLOROPLASTIC"/>
    <property type="match status" value="1"/>
</dbReference>
<evidence type="ECO:0000259" key="3">
    <source>
        <dbReference type="Pfam" id="PF03109"/>
    </source>
</evidence>
<dbReference type="AlphaFoldDB" id="A0A0U3DPB7"/>
<evidence type="ECO:0000313" key="4">
    <source>
        <dbReference type="EMBL" id="ALT68297.1"/>
    </source>
</evidence>
<proteinExistence type="inferred from homology"/>
<name>A0A0U3DPB7_9EURY</name>
<dbReference type="CDD" id="cd05121">
    <property type="entry name" value="ABC1_ADCK3-like"/>
    <property type="match status" value="1"/>
</dbReference>
<keyword evidence="2" id="KW-0472">Membrane</keyword>
<feature type="transmembrane region" description="Helical" evidence="2">
    <location>
        <begin position="496"/>
        <end position="514"/>
    </location>
</feature>
<sequence>MMKIINKSTNSDIQRINQIYKVLKKNDFGYLIEENTFFKTFPFLRNRKINEEMPFVDNTVPVRIRRVFEDLGPAYIKLGQMLSTRPDLVGIEISEELQKLRDNTPVTDFEEIRKVIESELGQDLENIYTDFDEVPIGSASIAQVYTATLKNNEKKVAVKVQKPNSDEIIKTDLRIMKFLALRIDKYINKTKIYNLPAIVSEFEKSILKEINYLEEVRNIEIMQSNFKSIPYVYIPEVYNDYCSGKVINMELIEGDDLSKVIEDESGKYDKKLIAKRGTNSFFKQIMIDGFFHADPHPANIIIKDNNTICYIDMGMMGILSEGFKENLAELIMLLVNGNADNIINQLIYMDIIAPTQNTPELKEDIDDLMKKYYGNKLKNINGSIEDLLNTMIKHNISMPREFVMIGRGLALVEESGKKLNPEFDTAKELKRLSKKIVTHKLSPSRLVKVGYNHLLELGHLTKGLPTTVNSTLSKLEGGEITLKLKLEGINEISKQLTTAIIIAALIVGSSLALFADKGPAFIDIPLLGLFGYVISFALGMYLVVQFIMYNPD</sequence>